<evidence type="ECO:0000313" key="2">
    <source>
        <dbReference type="Proteomes" id="UP000316304"/>
    </source>
</evidence>
<dbReference type="EMBL" id="SJPT01000002">
    <property type="protein sequence ID" value="TWU25392.1"/>
    <property type="molecule type" value="Genomic_DNA"/>
</dbReference>
<comment type="caution">
    <text evidence="1">The sequence shown here is derived from an EMBL/GenBank/DDBJ whole genome shotgun (WGS) entry which is preliminary data.</text>
</comment>
<name>A0A5C6CM15_9BACT</name>
<evidence type="ECO:0000313" key="1">
    <source>
        <dbReference type="EMBL" id="TWU25392.1"/>
    </source>
</evidence>
<protein>
    <submittedName>
        <fullName evidence="1">Uncharacterized protein</fullName>
    </submittedName>
</protein>
<dbReference type="Proteomes" id="UP000316304">
    <property type="component" value="Unassembled WGS sequence"/>
</dbReference>
<proteinExistence type="predicted"/>
<accession>A0A5C6CM15</accession>
<dbReference type="AlphaFoldDB" id="A0A5C6CM15"/>
<gene>
    <name evidence="1" type="ORF">Pla52o_16930</name>
</gene>
<keyword evidence="2" id="KW-1185">Reference proteome</keyword>
<reference evidence="1 2" key="1">
    <citation type="submission" date="2019-02" db="EMBL/GenBank/DDBJ databases">
        <title>Deep-cultivation of Planctomycetes and their phenomic and genomic characterization uncovers novel biology.</title>
        <authorList>
            <person name="Wiegand S."/>
            <person name="Jogler M."/>
            <person name="Boedeker C."/>
            <person name="Pinto D."/>
            <person name="Vollmers J."/>
            <person name="Rivas-Marin E."/>
            <person name="Kohn T."/>
            <person name="Peeters S.H."/>
            <person name="Heuer A."/>
            <person name="Rast P."/>
            <person name="Oberbeckmann S."/>
            <person name="Bunk B."/>
            <person name="Jeske O."/>
            <person name="Meyerdierks A."/>
            <person name="Storesund J.E."/>
            <person name="Kallscheuer N."/>
            <person name="Luecker S."/>
            <person name="Lage O.M."/>
            <person name="Pohl T."/>
            <person name="Merkel B.J."/>
            <person name="Hornburger P."/>
            <person name="Mueller R.-W."/>
            <person name="Bruemmer F."/>
            <person name="Labrenz M."/>
            <person name="Spormann A.M."/>
            <person name="Op Den Camp H."/>
            <person name="Overmann J."/>
            <person name="Amann R."/>
            <person name="Jetten M.S.M."/>
            <person name="Mascher T."/>
            <person name="Medema M.H."/>
            <person name="Devos D.P."/>
            <person name="Kaster A.-K."/>
            <person name="Ovreas L."/>
            <person name="Rohde M."/>
            <person name="Galperin M.Y."/>
            <person name="Jogler C."/>
        </authorList>
    </citation>
    <scope>NUCLEOTIDE SEQUENCE [LARGE SCALE GENOMIC DNA]</scope>
    <source>
        <strain evidence="1 2">Pla52o</strain>
    </source>
</reference>
<sequence length="80" mass="9234">MNGGKVRFRWAVWIDARLERWNDNEALVALVSIERRIPGSGMSLHREIQSEHFFRAGYFRAGHSGCPKSEMETNLVCRQA</sequence>
<organism evidence="1 2">
    <name type="scientific">Novipirellula galeiformis</name>
    <dbReference type="NCBI Taxonomy" id="2528004"/>
    <lineage>
        <taxon>Bacteria</taxon>
        <taxon>Pseudomonadati</taxon>
        <taxon>Planctomycetota</taxon>
        <taxon>Planctomycetia</taxon>
        <taxon>Pirellulales</taxon>
        <taxon>Pirellulaceae</taxon>
        <taxon>Novipirellula</taxon>
    </lineage>
</organism>